<reference evidence="2" key="1">
    <citation type="submission" date="2020-02" db="EMBL/GenBank/DDBJ databases">
        <authorList>
            <person name="Meier V. D."/>
        </authorList>
    </citation>
    <scope>NUCLEOTIDE SEQUENCE</scope>
    <source>
        <strain evidence="2">AVDCRST_MAG03</strain>
    </source>
</reference>
<gene>
    <name evidence="2" type="ORF">AVDCRST_MAG03-2981</name>
</gene>
<protein>
    <submittedName>
        <fullName evidence="2">Uncharacterized protein</fullName>
    </submittedName>
</protein>
<feature type="region of interest" description="Disordered" evidence="1">
    <location>
        <begin position="226"/>
        <end position="275"/>
    </location>
</feature>
<name>A0A6J4PXM2_9ACTN</name>
<feature type="region of interest" description="Disordered" evidence="1">
    <location>
        <begin position="1"/>
        <end position="205"/>
    </location>
</feature>
<accession>A0A6J4PXM2</accession>
<feature type="compositionally biased region" description="Basic residues" evidence="1">
    <location>
        <begin position="183"/>
        <end position="197"/>
    </location>
</feature>
<feature type="non-terminal residue" evidence="2">
    <location>
        <position position="1"/>
    </location>
</feature>
<feature type="compositionally biased region" description="Basic and acidic residues" evidence="1">
    <location>
        <begin position="172"/>
        <end position="181"/>
    </location>
</feature>
<evidence type="ECO:0000313" key="2">
    <source>
        <dbReference type="EMBL" id="CAA9427130.1"/>
    </source>
</evidence>
<evidence type="ECO:0000256" key="1">
    <source>
        <dbReference type="SAM" id="MobiDB-lite"/>
    </source>
</evidence>
<proteinExistence type="predicted"/>
<feature type="compositionally biased region" description="Low complexity" evidence="1">
    <location>
        <begin position="293"/>
        <end position="329"/>
    </location>
</feature>
<feature type="compositionally biased region" description="Basic residues" evidence="1">
    <location>
        <begin position="100"/>
        <end position="114"/>
    </location>
</feature>
<feature type="compositionally biased region" description="Basic and acidic residues" evidence="1">
    <location>
        <begin position="130"/>
        <end position="141"/>
    </location>
</feature>
<feature type="non-terminal residue" evidence="2">
    <location>
        <position position="398"/>
    </location>
</feature>
<feature type="compositionally biased region" description="Low complexity" evidence="1">
    <location>
        <begin position="369"/>
        <end position="380"/>
    </location>
</feature>
<feature type="compositionally biased region" description="Basic residues" evidence="1">
    <location>
        <begin position="37"/>
        <end position="52"/>
    </location>
</feature>
<organism evidence="2">
    <name type="scientific">uncultured Rubrobacteraceae bacterium</name>
    <dbReference type="NCBI Taxonomy" id="349277"/>
    <lineage>
        <taxon>Bacteria</taxon>
        <taxon>Bacillati</taxon>
        <taxon>Actinomycetota</taxon>
        <taxon>Rubrobacteria</taxon>
        <taxon>Rubrobacterales</taxon>
        <taxon>Rubrobacteraceae</taxon>
        <taxon>environmental samples</taxon>
    </lineage>
</organism>
<dbReference type="EMBL" id="CADCUT010000177">
    <property type="protein sequence ID" value="CAA9427130.1"/>
    <property type="molecule type" value="Genomic_DNA"/>
</dbReference>
<feature type="compositionally biased region" description="Basic residues" evidence="1">
    <location>
        <begin position="357"/>
        <end position="368"/>
    </location>
</feature>
<sequence length="398" mass="42007">AGDLLDRGARRRRGGLHRSVPARARTIPPITGGRARDRGRRRHRAVWLRARRSGSAARGPGPARAGVPALSGRARDRPGPAAGRSSGGGGARVRGLARGSIRHRARVERRRRRAGAAARGDHPLRHGARDHRPGAGRRPADGHPSGPARHRRRLDSGLRGDPAALAAVLTGGDRRRREAAPGRRLRPARDRRGRRARGGWTIGQVPVGPLAAPGLQLPDTGARRLSPARRLRRAGAASGAGGDPGHLRRRCRTQAAGPGQDDDAPTVPGEAGGRGLWRLRPGLLCHQRDGARPARPLRGGRCGRAGPRAPAGAAPLPGPAGHTLPAAPRGSRRRGGGAPAGDLPPVYRRRDRDRGRDRRARPRDRRRPGSSGPLIGGALPPAGPNPPADRGASRQRTM</sequence>
<feature type="region of interest" description="Disordered" evidence="1">
    <location>
        <begin position="287"/>
        <end position="398"/>
    </location>
</feature>
<feature type="compositionally biased region" description="Low complexity" evidence="1">
    <location>
        <begin position="53"/>
        <end position="66"/>
    </location>
</feature>
<dbReference type="AlphaFoldDB" id="A0A6J4PXM2"/>